<comment type="caution">
    <text evidence="2">The sequence shown here is derived from an EMBL/GenBank/DDBJ whole genome shotgun (WGS) entry which is preliminary data.</text>
</comment>
<feature type="compositionally biased region" description="Polar residues" evidence="1">
    <location>
        <begin position="42"/>
        <end position="60"/>
    </location>
</feature>
<dbReference type="AlphaFoldDB" id="A0A2N5V3N0"/>
<accession>A0A2N5V3N0</accession>
<name>A0A2N5V3N0_9BASI</name>
<organism evidence="2 3">
    <name type="scientific">Puccinia coronata f. sp. avenae</name>
    <dbReference type="NCBI Taxonomy" id="200324"/>
    <lineage>
        <taxon>Eukaryota</taxon>
        <taxon>Fungi</taxon>
        <taxon>Dikarya</taxon>
        <taxon>Basidiomycota</taxon>
        <taxon>Pucciniomycotina</taxon>
        <taxon>Pucciniomycetes</taxon>
        <taxon>Pucciniales</taxon>
        <taxon>Pucciniaceae</taxon>
        <taxon>Puccinia</taxon>
    </lineage>
</organism>
<gene>
    <name evidence="2" type="ORF">PCASD_05158</name>
</gene>
<proteinExistence type="predicted"/>
<sequence length="122" mass="12820">MGAPRSLRGPRDLIHQCMTGATGQPRRQGLCRLGRGAAKVKQGSTTDSADMTNQPQTKIMSSPPPQKLSHSPEHQLPPIPEAVTAPGSPHDNTGATADNKPAPADPTAGSSKKNKVKIDKTR</sequence>
<feature type="region of interest" description="Disordered" evidence="1">
    <location>
        <begin position="1"/>
        <end position="122"/>
    </location>
</feature>
<evidence type="ECO:0000313" key="3">
    <source>
        <dbReference type="Proteomes" id="UP000235392"/>
    </source>
</evidence>
<dbReference type="Proteomes" id="UP000235392">
    <property type="component" value="Unassembled WGS sequence"/>
</dbReference>
<evidence type="ECO:0000313" key="2">
    <source>
        <dbReference type="EMBL" id="PLW44601.1"/>
    </source>
</evidence>
<reference evidence="2 3" key="1">
    <citation type="submission" date="2017-11" db="EMBL/GenBank/DDBJ databases">
        <title>De novo assembly and phasing of dikaryotic genomes from two isolates of Puccinia coronata f. sp. avenae, the causal agent of oat crown rust.</title>
        <authorList>
            <person name="Miller M.E."/>
            <person name="Zhang Y."/>
            <person name="Omidvar V."/>
            <person name="Sperschneider J."/>
            <person name="Schwessinger B."/>
            <person name="Raley C."/>
            <person name="Palmer J.M."/>
            <person name="Garnica D."/>
            <person name="Upadhyaya N."/>
            <person name="Rathjen J."/>
            <person name="Taylor J.M."/>
            <person name="Park R.F."/>
            <person name="Dodds P.N."/>
            <person name="Hirsch C.D."/>
            <person name="Kianian S.F."/>
            <person name="Figueroa M."/>
        </authorList>
    </citation>
    <scope>NUCLEOTIDE SEQUENCE [LARGE SCALE GENOMIC DNA]</scope>
    <source>
        <strain evidence="2">12SD80</strain>
    </source>
</reference>
<dbReference type="EMBL" id="PGCI01000056">
    <property type="protein sequence ID" value="PLW44601.1"/>
    <property type="molecule type" value="Genomic_DNA"/>
</dbReference>
<evidence type="ECO:0000256" key="1">
    <source>
        <dbReference type="SAM" id="MobiDB-lite"/>
    </source>
</evidence>
<protein>
    <submittedName>
        <fullName evidence="2">Uncharacterized protein</fullName>
    </submittedName>
</protein>